<dbReference type="AlphaFoldDB" id="U4LY51"/>
<gene>
    <name evidence="1" type="ORF">PCON_04262</name>
</gene>
<dbReference type="Proteomes" id="UP000018144">
    <property type="component" value="Unassembled WGS sequence"/>
</dbReference>
<evidence type="ECO:0000313" key="1">
    <source>
        <dbReference type="EMBL" id="CCX34753.1"/>
    </source>
</evidence>
<proteinExistence type="predicted"/>
<protein>
    <submittedName>
        <fullName evidence="1">Uncharacterized protein</fullName>
    </submittedName>
</protein>
<evidence type="ECO:0000313" key="2">
    <source>
        <dbReference type="Proteomes" id="UP000018144"/>
    </source>
</evidence>
<organism evidence="1 2">
    <name type="scientific">Pyronema omphalodes (strain CBS 100304)</name>
    <name type="common">Pyronema confluens</name>
    <dbReference type="NCBI Taxonomy" id="1076935"/>
    <lineage>
        <taxon>Eukaryota</taxon>
        <taxon>Fungi</taxon>
        <taxon>Dikarya</taxon>
        <taxon>Ascomycota</taxon>
        <taxon>Pezizomycotina</taxon>
        <taxon>Pezizomycetes</taxon>
        <taxon>Pezizales</taxon>
        <taxon>Pyronemataceae</taxon>
        <taxon>Pyronema</taxon>
    </lineage>
</organism>
<accession>U4LY51</accession>
<sequence>MLLPVCIDCYTPSQLSVPRLDTEFYTRTLFWQNYKLQGYERDLASMSNIKSQSR</sequence>
<dbReference type="EMBL" id="HF936618">
    <property type="protein sequence ID" value="CCX34753.1"/>
    <property type="molecule type" value="Genomic_DNA"/>
</dbReference>
<name>U4LY51_PYROM</name>
<keyword evidence="2" id="KW-1185">Reference proteome</keyword>
<reference evidence="1 2" key="1">
    <citation type="journal article" date="2013" name="PLoS Genet.">
        <title>The genome and development-dependent transcriptomes of Pyronema confluens: a window into fungal evolution.</title>
        <authorList>
            <person name="Traeger S."/>
            <person name="Altegoer F."/>
            <person name="Freitag M."/>
            <person name="Gabaldon T."/>
            <person name="Kempken F."/>
            <person name="Kumar A."/>
            <person name="Marcet-Houben M."/>
            <person name="Poggeler S."/>
            <person name="Stajich J.E."/>
            <person name="Nowrousian M."/>
        </authorList>
    </citation>
    <scope>NUCLEOTIDE SEQUENCE [LARGE SCALE GENOMIC DNA]</scope>
    <source>
        <strain evidence="2">CBS 100304</strain>
        <tissue evidence="1">Vegetative mycelium</tissue>
    </source>
</reference>